<organism evidence="2 3">
    <name type="scientific">Lentithecium fluviatile CBS 122367</name>
    <dbReference type="NCBI Taxonomy" id="1168545"/>
    <lineage>
        <taxon>Eukaryota</taxon>
        <taxon>Fungi</taxon>
        <taxon>Dikarya</taxon>
        <taxon>Ascomycota</taxon>
        <taxon>Pezizomycotina</taxon>
        <taxon>Dothideomycetes</taxon>
        <taxon>Pleosporomycetidae</taxon>
        <taxon>Pleosporales</taxon>
        <taxon>Massarineae</taxon>
        <taxon>Lentitheciaceae</taxon>
        <taxon>Lentithecium</taxon>
    </lineage>
</organism>
<dbReference type="Proteomes" id="UP000799291">
    <property type="component" value="Unassembled WGS sequence"/>
</dbReference>
<dbReference type="GO" id="GO:0006900">
    <property type="term" value="P:vesicle budding from membrane"/>
    <property type="evidence" value="ECO:0007669"/>
    <property type="project" value="TreeGrafter"/>
</dbReference>
<dbReference type="GO" id="GO:0000815">
    <property type="term" value="C:ESCRT III complex"/>
    <property type="evidence" value="ECO:0007669"/>
    <property type="project" value="TreeGrafter"/>
</dbReference>
<protein>
    <recommendedName>
        <fullName evidence="4">Snf7-domain-containing protein</fullName>
    </recommendedName>
</protein>
<accession>A0A6G1JJP7</accession>
<reference evidence="2" key="1">
    <citation type="journal article" date="2020" name="Stud. Mycol.">
        <title>101 Dothideomycetes genomes: a test case for predicting lifestyles and emergence of pathogens.</title>
        <authorList>
            <person name="Haridas S."/>
            <person name="Albert R."/>
            <person name="Binder M."/>
            <person name="Bloem J."/>
            <person name="Labutti K."/>
            <person name="Salamov A."/>
            <person name="Andreopoulos B."/>
            <person name="Baker S."/>
            <person name="Barry K."/>
            <person name="Bills G."/>
            <person name="Bluhm B."/>
            <person name="Cannon C."/>
            <person name="Castanera R."/>
            <person name="Culley D."/>
            <person name="Daum C."/>
            <person name="Ezra D."/>
            <person name="Gonzalez J."/>
            <person name="Henrissat B."/>
            <person name="Kuo A."/>
            <person name="Liang C."/>
            <person name="Lipzen A."/>
            <person name="Lutzoni F."/>
            <person name="Magnuson J."/>
            <person name="Mondo S."/>
            <person name="Nolan M."/>
            <person name="Ohm R."/>
            <person name="Pangilinan J."/>
            <person name="Park H.-J."/>
            <person name="Ramirez L."/>
            <person name="Alfaro M."/>
            <person name="Sun H."/>
            <person name="Tritt A."/>
            <person name="Yoshinaga Y."/>
            <person name="Zwiers L.-H."/>
            <person name="Turgeon B."/>
            <person name="Goodwin S."/>
            <person name="Spatafora J."/>
            <person name="Crous P."/>
            <person name="Grigoriev I."/>
        </authorList>
    </citation>
    <scope>NUCLEOTIDE SEQUENCE</scope>
    <source>
        <strain evidence="2">CBS 122367</strain>
    </source>
</reference>
<dbReference type="InterPro" id="IPR005024">
    <property type="entry name" value="Snf7_fam"/>
</dbReference>
<evidence type="ECO:0000256" key="1">
    <source>
        <dbReference type="SAM" id="MobiDB-lite"/>
    </source>
</evidence>
<dbReference type="GO" id="GO:0005771">
    <property type="term" value="C:multivesicular body"/>
    <property type="evidence" value="ECO:0007669"/>
    <property type="project" value="TreeGrafter"/>
</dbReference>
<sequence>MLHEMSELVHFILAHEEAFQSRGRVASLYADFRSQSHTNPEGYQANLAIWQKALADAVRAGVVPAPGAARHLLTIHTGRELARALQHKDYGVPTCLPAVFQDAMRKRSFVLDTEFIGATTSIYKRSWVPSAKDVLQWGWKVLTGPDDPDRLPVGTFVVVHNVEAAAAEVLKRFQAQPQISAADRILSRPAFLKRFASVLNETVPITADDLDILLTHLSRDRQALAFSDRAVKFKAEIEEAPAPITDEDVALADLRDCMDKVNAQLPILHAKIVTLDQAAREAVQQTQMVRAKTALRSRKLAESALAHRSALALQLEEAYMKLQQAADQIDVVEAMKAGADAMDVLNQKVGGAEGAQNIMDAVNEQMTTVDEIASIINESATPVNEEEVDDEFETMEKAEKEKREQEEAAKTATRLAELAGAEKIQKEKEAQREEEQERKRHEAAMEESEVAETSTDFSQLSVEADGEEEKMLVAA</sequence>
<gene>
    <name evidence="2" type="ORF">K458DRAFT_328827</name>
</gene>
<keyword evidence="3" id="KW-1185">Reference proteome</keyword>
<evidence type="ECO:0000313" key="2">
    <source>
        <dbReference type="EMBL" id="KAF2690441.1"/>
    </source>
</evidence>
<feature type="compositionally biased region" description="Polar residues" evidence="1">
    <location>
        <begin position="451"/>
        <end position="461"/>
    </location>
</feature>
<proteinExistence type="predicted"/>
<feature type="compositionally biased region" description="Basic and acidic residues" evidence="1">
    <location>
        <begin position="397"/>
        <end position="409"/>
    </location>
</feature>
<feature type="region of interest" description="Disordered" evidence="1">
    <location>
        <begin position="397"/>
        <end position="475"/>
    </location>
</feature>
<evidence type="ECO:0008006" key="4">
    <source>
        <dbReference type="Google" id="ProtNLM"/>
    </source>
</evidence>
<dbReference type="GO" id="GO:0032511">
    <property type="term" value="P:late endosome to vacuole transport via multivesicular body sorting pathway"/>
    <property type="evidence" value="ECO:0007669"/>
    <property type="project" value="TreeGrafter"/>
</dbReference>
<dbReference type="Gene3D" id="6.10.140.1230">
    <property type="match status" value="1"/>
</dbReference>
<name>A0A6G1JJP7_9PLEO</name>
<dbReference type="PANTHER" id="PTHR22761:SF18">
    <property type="entry name" value="SORTING PROTEIN SNF7 FAMILY PROTEIN, PUTATIVE (AFU_ORTHOLOGUE AFUA_2G16692)-RELATED"/>
    <property type="match status" value="1"/>
</dbReference>
<dbReference type="Pfam" id="PF25880">
    <property type="entry name" value="WHD_CHMP7_1st"/>
    <property type="match status" value="1"/>
</dbReference>
<dbReference type="AlphaFoldDB" id="A0A6G1JJP7"/>
<dbReference type="OrthoDB" id="10250120at2759"/>
<dbReference type="Pfam" id="PF03357">
    <property type="entry name" value="Snf7"/>
    <property type="match status" value="1"/>
</dbReference>
<dbReference type="GO" id="GO:0009898">
    <property type="term" value="C:cytoplasmic side of plasma membrane"/>
    <property type="evidence" value="ECO:0007669"/>
    <property type="project" value="TreeGrafter"/>
</dbReference>
<dbReference type="EMBL" id="MU005571">
    <property type="protein sequence ID" value="KAF2690441.1"/>
    <property type="molecule type" value="Genomic_DNA"/>
</dbReference>
<evidence type="ECO:0000313" key="3">
    <source>
        <dbReference type="Proteomes" id="UP000799291"/>
    </source>
</evidence>
<dbReference type="PANTHER" id="PTHR22761">
    <property type="entry name" value="CHARGED MULTIVESICULAR BODY PROTEIN"/>
    <property type="match status" value="1"/>
</dbReference>
<feature type="compositionally biased region" description="Basic and acidic residues" evidence="1">
    <location>
        <begin position="423"/>
        <end position="444"/>
    </location>
</feature>